<organism evidence="3 4">
    <name type="scientific">Mugilogobius chulae</name>
    <name type="common">yellowstripe goby</name>
    <dbReference type="NCBI Taxonomy" id="88201"/>
    <lineage>
        <taxon>Eukaryota</taxon>
        <taxon>Metazoa</taxon>
        <taxon>Chordata</taxon>
        <taxon>Craniata</taxon>
        <taxon>Vertebrata</taxon>
        <taxon>Euteleostomi</taxon>
        <taxon>Actinopterygii</taxon>
        <taxon>Neopterygii</taxon>
        <taxon>Teleostei</taxon>
        <taxon>Neoteleostei</taxon>
        <taxon>Acanthomorphata</taxon>
        <taxon>Gobiaria</taxon>
        <taxon>Gobiiformes</taxon>
        <taxon>Gobioidei</taxon>
        <taxon>Gobiidae</taxon>
        <taxon>Gobionellinae</taxon>
        <taxon>Mugilogobius</taxon>
    </lineage>
</organism>
<evidence type="ECO:0000313" key="3">
    <source>
        <dbReference type="EMBL" id="KAK7891520.1"/>
    </source>
</evidence>
<comment type="caution">
    <text evidence="3">The sequence shown here is derived from an EMBL/GenBank/DDBJ whole genome shotgun (WGS) entry which is preliminary data.</text>
</comment>
<feature type="compositionally biased region" description="Low complexity" evidence="1">
    <location>
        <begin position="52"/>
        <end position="63"/>
    </location>
</feature>
<feature type="compositionally biased region" description="Basic and acidic residues" evidence="1">
    <location>
        <begin position="82"/>
        <end position="94"/>
    </location>
</feature>
<name>A0AAW0NEB5_9GOBI</name>
<feature type="chain" id="PRO_5043990498" description="Secreted protein" evidence="2">
    <location>
        <begin position="17"/>
        <end position="157"/>
    </location>
</feature>
<accession>A0AAW0NEB5</accession>
<feature type="signal peptide" evidence="2">
    <location>
        <begin position="1"/>
        <end position="16"/>
    </location>
</feature>
<keyword evidence="4" id="KW-1185">Reference proteome</keyword>
<dbReference type="AlphaFoldDB" id="A0AAW0NEB5"/>
<evidence type="ECO:0008006" key="5">
    <source>
        <dbReference type="Google" id="ProtNLM"/>
    </source>
</evidence>
<feature type="region of interest" description="Disordered" evidence="1">
    <location>
        <begin position="28"/>
        <end position="116"/>
    </location>
</feature>
<protein>
    <recommendedName>
        <fullName evidence="5">Secreted protein</fullName>
    </recommendedName>
</protein>
<keyword evidence="2" id="KW-0732">Signal</keyword>
<reference evidence="4" key="1">
    <citation type="submission" date="2024-04" db="EMBL/GenBank/DDBJ databases">
        <title>Salinicola lusitanus LLJ914,a marine bacterium isolated from the Okinawa Trough.</title>
        <authorList>
            <person name="Li J."/>
        </authorList>
    </citation>
    <scope>NUCLEOTIDE SEQUENCE [LARGE SCALE GENOMIC DNA]</scope>
</reference>
<dbReference type="Proteomes" id="UP001460270">
    <property type="component" value="Unassembled WGS sequence"/>
</dbReference>
<dbReference type="EMBL" id="JBBPFD010000017">
    <property type="protein sequence ID" value="KAK7891520.1"/>
    <property type="molecule type" value="Genomic_DNA"/>
</dbReference>
<evidence type="ECO:0000313" key="4">
    <source>
        <dbReference type="Proteomes" id="UP001460270"/>
    </source>
</evidence>
<evidence type="ECO:0000256" key="2">
    <source>
        <dbReference type="SAM" id="SignalP"/>
    </source>
</evidence>
<proteinExistence type="predicted"/>
<evidence type="ECO:0000256" key="1">
    <source>
        <dbReference type="SAM" id="MobiDB-lite"/>
    </source>
</evidence>
<sequence length="157" mass="16568">MHAALCLSLLGGPGSARSLASACRVTGEWRSGSRVAPPPQTRCVGKSCTGRSEASSSATAETTEAQERQKGTGTTTAAVRVDLPRQRGDRDPRDPGTGSGTPLTHPQPHPEEKPSRRYLNIHVCVHAPPGRLRLTRRKSFVSVSAPHAAAFVRASGL</sequence>
<gene>
    <name evidence="3" type="ORF">WMY93_023483</name>
</gene>